<feature type="transmembrane region" description="Helical" evidence="5">
    <location>
        <begin position="381"/>
        <end position="398"/>
    </location>
</feature>
<evidence type="ECO:0000256" key="4">
    <source>
        <dbReference type="ARBA" id="ARBA00023136"/>
    </source>
</evidence>
<dbReference type="SUPFAM" id="SSF52091">
    <property type="entry name" value="SpoIIaa-like"/>
    <property type="match status" value="1"/>
</dbReference>
<feature type="transmembrane region" description="Helical" evidence="5">
    <location>
        <begin position="205"/>
        <end position="233"/>
    </location>
</feature>
<sequence>MRAMMRRWLPFLAWRRPTLSVIGADARAGIAVGLVLIPQAVAYAVLAGMPPITGLYAALLPAVIGVLWGSCNLLGAGPTALTSMLVAGSLAGMAAVASPEWVELAIWLALLAGVMQILLGSLKLGSIVNFLSGPVIGAFTQAAAVLILLSQLGGMLGVNAQQVQAMIAMGGGAGAVWQTLHWGAFAFGVGTLAFLLVLKKHSRRFPLILIAGVVCTLISWLTPFHVSGGAIVGDLPSGLPQLVLPGVPSWQEIRLLLPLAAVIALVSFIEAVSSARVITRDRRERWNENQELIGQGLAKVASGLSGAFPVSASFSRSALYLYAGAVSGWAAVFTALCIVAALLWLTPALAWVPVAFLAAVIVVSVLNLIRPSWFINLWRSSRAEALIAIATFAATLIAAPQLQWGVLTGFLLALVHYLYQRSHPRLVEVSIHPDGTLRDRARFALPRLAPDLLAVRMDASLNFVSAPQLERYLRDAIQREPGLRRVLLDALPINDIDTTGLDMLNTLIAELRDRGVTFYFAAVKKQVEDAFRQDGLLKRVPAEQFFRTEAEAVAHLRAPGEDADGTEAKGLDAALA</sequence>
<gene>
    <name evidence="7" type="ORF">FOZ76_00055</name>
</gene>
<dbReference type="InterPro" id="IPR036513">
    <property type="entry name" value="STAS_dom_sf"/>
</dbReference>
<feature type="transmembrane region" description="Helical" evidence="5">
    <location>
        <begin position="319"/>
        <end position="344"/>
    </location>
</feature>
<organism evidence="7 8">
    <name type="scientific">Verticiella sediminum</name>
    <dbReference type="NCBI Taxonomy" id="1247510"/>
    <lineage>
        <taxon>Bacteria</taxon>
        <taxon>Pseudomonadati</taxon>
        <taxon>Pseudomonadota</taxon>
        <taxon>Betaproteobacteria</taxon>
        <taxon>Burkholderiales</taxon>
        <taxon>Alcaligenaceae</taxon>
        <taxon>Verticiella</taxon>
    </lineage>
</organism>
<feature type="transmembrane region" description="Helical" evidence="5">
    <location>
        <begin position="253"/>
        <end position="273"/>
    </location>
</feature>
<keyword evidence="4 5" id="KW-0472">Membrane</keyword>
<dbReference type="CDD" id="cd07042">
    <property type="entry name" value="STAS_SulP_like_sulfate_transporter"/>
    <property type="match status" value="1"/>
</dbReference>
<feature type="transmembrane region" description="Helical" evidence="5">
    <location>
        <begin position="52"/>
        <end position="74"/>
    </location>
</feature>
<keyword evidence="2 5" id="KW-0812">Transmembrane</keyword>
<dbReference type="AlphaFoldDB" id="A0A556B1U9"/>
<dbReference type="Pfam" id="PF00916">
    <property type="entry name" value="Sulfate_transp"/>
    <property type="match status" value="1"/>
</dbReference>
<dbReference type="InterPro" id="IPR011547">
    <property type="entry name" value="SLC26A/SulP_dom"/>
</dbReference>
<dbReference type="PANTHER" id="PTHR11814">
    <property type="entry name" value="SULFATE TRANSPORTER"/>
    <property type="match status" value="1"/>
</dbReference>
<evidence type="ECO:0000256" key="2">
    <source>
        <dbReference type="ARBA" id="ARBA00022692"/>
    </source>
</evidence>
<name>A0A556B1U9_9BURK</name>
<dbReference type="OrthoDB" id="9769739at2"/>
<dbReference type="GO" id="GO:0055085">
    <property type="term" value="P:transmembrane transport"/>
    <property type="evidence" value="ECO:0007669"/>
    <property type="project" value="InterPro"/>
</dbReference>
<reference evidence="7 8" key="1">
    <citation type="submission" date="2019-07" db="EMBL/GenBank/DDBJ databases">
        <title>Qingshengfaniella alkalisoli gen. nov., sp. nov., isolated from saline soil.</title>
        <authorList>
            <person name="Xu L."/>
            <person name="Huang X.-X."/>
            <person name="Sun J.-Q."/>
        </authorList>
    </citation>
    <scope>NUCLEOTIDE SEQUENCE [LARGE SCALE GENOMIC DNA]</scope>
    <source>
        <strain evidence="7 8">DSM 27279</strain>
    </source>
</reference>
<dbReference type="InterPro" id="IPR002645">
    <property type="entry name" value="STAS_dom"/>
</dbReference>
<evidence type="ECO:0000256" key="1">
    <source>
        <dbReference type="ARBA" id="ARBA00004141"/>
    </source>
</evidence>
<dbReference type="EMBL" id="VLTJ01000001">
    <property type="protein sequence ID" value="TSH99167.1"/>
    <property type="molecule type" value="Genomic_DNA"/>
</dbReference>
<dbReference type="InterPro" id="IPR001902">
    <property type="entry name" value="SLC26A/SulP_fam"/>
</dbReference>
<evidence type="ECO:0000259" key="6">
    <source>
        <dbReference type="PROSITE" id="PS50801"/>
    </source>
</evidence>
<keyword evidence="8" id="KW-1185">Reference proteome</keyword>
<evidence type="ECO:0000256" key="5">
    <source>
        <dbReference type="SAM" id="Phobius"/>
    </source>
</evidence>
<feature type="transmembrane region" description="Helical" evidence="5">
    <location>
        <begin position="350"/>
        <end position="369"/>
    </location>
</feature>
<evidence type="ECO:0000256" key="3">
    <source>
        <dbReference type="ARBA" id="ARBA00022989"/>
    </source>
</evidence>
<feature type="transmembrane region" description="Helical" evidence="5">
    <location>
        <begin position="136"/>
        <end position="160"/>
    </location>
</feature>
<feature type="domain" description="STAS" evidence="6">
    <location>
        <begin position="450"/>
        <end position="556"/>
    </location>
</feature>
<dbReference type="Gene3D" id="3.30.750.24">
    <property type="entry name" value="STAS domain"/>
    <property type="match status" value="1"/>
</dbReference>
<comment type="caution">
    <text evidence="7">The sequence shown here is derived from an EMBL/GenBank/DDBJ whole genome shotgun (WGS) entry which is preliminary data.</text>
</comment>
<dbReference type="PROSITE" id="PS50801">
    <property type="entry name" value="STAS"/>
    <property type="match status" value="1"/>
</dbReference>
<dbReference type="Proteomes" id="UP000318405">
    <property type="component" value="Unassembled WGS sequence"/>
</dbReference>
<feature type="transmembrane region" description="Helical" evidence="5">
    <location>
        <begin position="104"/>
        <end position="124"/>
    </location>
</feature>
<protein>
    <submittedName>
        <fullName evidence="7">SulP family inorganic anion transporter</fullName>
    </submittedName>
</protein>
<comment type="subcellular location">
    <subcellularLocation>
        <location evidence="1">Membrane</location>
        <topology evidence="1">Multi-pass membrane protein</topology>
    </subcellularLocation>
</comment>
<keyword evidence="3 5" id="KW-1133">Transmembrane helix</keyword>
<dbReference type="Pfam" id="PF01740">
    <property type="entry name" value="STAS"/>
    <property type="match status" value="1"/>
</dbReference>
<accession>A0A556B1U9</accession>
<feature type="transmembrane region" description="Helical" evidence="5">
    <location>
        <begin position="180"/>
        <end position="198"/>
    </location>
</feature>
<proteinExistence type="predicted"/>
<feature type="transmembrane region" description="Helical" evidence="5">
    <location>
        <begin position="81"/>
        <end position="98"/>
    </location>
</feature>
<evidence type="ECO:0000313" key="7">
    <source>
        <dbReference type="EMBL" id="TSH99167.1"/>
    </source>
</evidence>
<dbReference type="GO" id="GO:0016020">
    <property type="term" value="C:membrane"/>
    <property type="evidence" value="ECO:0007669"/>
    <property type="project" value="UniProtKB-SubCell"/>
</dbReference>
<evidence type="ECO:0000313" key="8">
    <source>
        <dbReference type="Proteomes" id="UP000318405"/>
    </source>
</evidence>